<dbReference type="PANTHER" id="PTHR47529:SF1">
    <property type="entry name" value="PERIPLASMIC CHAPERONE PPID"/>
    <property type="match status" value="1"/>
</dbReference>
<dbReference type="InterPro" id="IPR023058">
    <property type="entry name" value="PPIase_PpiC_CS"/>
</dbReference>
<dbReference type="STRING" id="463301.SAMN04487955_11233"/>
<dbReference type="SUPFAM" id="SSF109998">
    <property type="entry name" value="Triger factor/SurA peptide-binding domain-like"/>
    <property type="match status" value="1"/>
</dbReference>
<dbReference type="GO" id="GO:0005886">
    <property type="term" value="C:plasma membrane"/>
    <property type="evidence" value="ECO:0007669"/>
    <property type="project" value="UniProtKB-SubCell"/>
</dbReference>
<dbReference type="PROSITE" id="PS01096">
    <property type="entry name" value="PPIC_PPIASE_1"/>
    <property type="match status" value="1"/>
</dbReference>
<evidence type="ECO:0000256" key="1">
    <source>
        <dbReference type="ARBA" id="ARBA00004382"/>
    </source>
</evidence>
<evidence type="ECO:0000256" key="9">
    <source>
        <dbReference type="ARBA" id="ARBA00040743"/>
    </source>
</evidence>
<keyword evidence="2" id="KW-1003">Cell membrane</keyword>
<dbReference type="OrthoDB" id="9812372at2"/>
<feature type="transmembrane region" description="Helical" evidence="12">
    <location>
        <begin position="12"/>
        <end position="30"/>
    </location>
</feature>
<dbReference type="SUPFAM" id="SSF54534">
    <property type="entry name" value="FKBP-like"/>
    <property type="match status" value="1"/>
</dbReference>
<evidence type="ECO:0000256" key="12">
    <source>
        <dbReference type="SAM" id="Phobius"/>
    </source>
</evidence>
<dbReference type="Pfam" id="PF00639">
    <property type="entry name" value="Rotamase"/>
    <property type="match status" value="1"/>
</dbReference>
<evidence type="ECO:0000256" key="2">
    <source>
        <dbReference type="ARBA" id="ARBA00022475"/>
    </source>
</evidence>
<evidence type="ECO:0000256" key="4">
    <source>
        <dbReference type="ARBA" id="ARBA00022692"/>
    </source>
</evidence>
<keyword evidence="15" id="KW-1185">Reference proteome</keyword>
<evidence type="ECO:0000313" key="15">
    <source>
        <dbReference type="Proteomes" id="UP000198693"/>
    </source>
</evidence>
<keyword evidence="4 12" id="KW-0812">Transmembrane</keyword>
<evidence type="ECO:0000313" key="14">
    <source>
        <dbReference type="EMBL" id="SFU88380.1"/>
    </source>
</evidence>
<evidence type="ECO:0000256" key="3">
    <source>
        <dbReference type="ARBA" id="ARBA00022519"/>
    </source>
</evidence>
<dbReference type="GO" id="GO:0003755">
    <property type="term" value="F:peptidyl-prolyl cis-trans isomerase activity"/>
    <property type="evidence" value="ECO:0007669"/>
    <property type="project" value="UniProtKB-KW"/>
</dbReference>
<dbReference type="Pfam" id="PF13624">
    <property type="entry name" value="SurA_N_3"/>
    <property type="match status" value="1"/>
</dbReference>
<dbReference type="RefSeq" id="WP_089796888.1">
    <property type="nucleotide sequence ID" value="NZ_FPBP01000012.1"/>
</dbReference>
<dbReference type="InterPro" id="IPR000297">
    <property type="entry name" value="PPIase_PpiC"/>
</dbReference>
<evidence type="ECO:0000259" key="13">
    <source>
        <dbReference type="PROSITE" id="PS50198"/>
    </source>
</evidence>
<evidence type="ECO:0000256" key="5">
    <source>
        <dbReference type="ARBA" id="ARBA00022989"/>
    </source>
</evidence>
<keyword evidence="7" id="KW-0143">Chaperone</keyword>
<sequence length="606" mass="69031">MLQSIRDRSKSWGAKIIIGAVVVTMALFGVESLIGLLGNSGDDVAEVNGETITRQQLEMEVQRAIRSGQVPPEQERQLRNEMLNELIAVRLLTQYTDEGGMHLSENQLDELIVSLSEFQDQEGRFSQELFRNRLASAGYTPLTFREQLRTDMKRQQLEQGMALSEFTLPSERETLGALQRQTRDFRYHALTVEDLETLPEADEQDIQRYYEENAEAFRRPEQVRLDYVVLDRQQMAQDVEVEEDTLRERWNANSADADRRISHIMLTYGDERTREEAEAALRDVRERLNNGEAFEDLAAEVSEDNVSAEQGGDLGVVSRGFFGEAFENAAFSLDEGQVSEIVETDNGLHLIKVTELERPAFEEVRDQLQREIALSRVSDQFNEQAQQLIDRSFAADDLQSVADEIGLTLQTSDWVSRDEAEGVLSEPGVMQQAFSEDVIEEGYNSEVIELDEDRRMVLRVAEHRDASVLELDEVRDEVRSRVEARLRREALRDFAVERVEQLRRDNSADIDWQTAEDIGRQSSGDISQSVIDEVFRLPAPEDDETVFGHVADGDEVILIALDNVEEGEVNEEVEQFVARMTERLRVQAAIQGLLATLRDQADIERL</sequence>
<dbReference type="Proteomes" id="UP000198693">
    <property type="component" value="Unassembled WGS sequence"/>
</dbReference>
<gene>
    <name evidence="14" type="ORF">SAMN04487955_11233</name>
</gene>
<evidence type="ECO:0000256" key="6">
    <source>
        <dbReference type="ARBA" id="ARBA00023136"/>
    </source>
</evidence>
<dbReference type="InterPro" id="IPR027304">
    <property type="entry name" value="Trigger_fact/SurA_dom_sf"/>
</dbReference>
<dbReference type="AlphaFoldDB" id="A0A1I7JTC3"/>
<reference evidence="15" key="1">
    <citation type="submission" date="2016-10" db="EMBL/GenBank/DDBJ databases">
        <authorList>
            <person name="Varghese N."/>
            <person name="Submissions S."/>
        </authorList>
    </citation>
    <scope>NUCLEOTIDE SEQUENCE [LARGE SCALE GENOMIC DNA]</scope>
    <source>
        <strain evidence="15">CGMCC 1.6981</strain>
    </source>
</reference>
<dbReference type="InterPro" id="IPR052029">
    <property type="entry name" value="PpiD_chaperone"/>
</dbReference>
<keyword evidence="3" id="KW-0997">Cell inner membrane</keyword>
<dbReference type="EMBL" id="FPBP01000012">
    <property type="protein sequence ID" value="SFU88380.1"/>
    <property type="molecule type" value="Genomic_DNA"/>
</dbReference>
<evidence type="ECO:0000256" key="7">
    <source>
        <dbReference type="ARBA" id="ARBA00023186"/>
    </source>
</evidence>
<dbReference type="InterPro" id="IPR046357">
    <property type="entry name" value="PPIase_dom_sf"/>
</dbReference>
<evidence type="ECO:0000256" key="10">
    <source>
        <dbReference type="ARBA" id="ARBA00042775"/>
    </source>
</evidence>
<dbReference type="PROSITE" id="PS50198">
    <property type="entry name" value="PPIC_PPIASE_2"/>
    <property type="match status" value="1"/>
</dbReference>
<organism evidence="14 15">
    <name type="scientific">Halomonas korlensis</name>
    <dbReference type="NCBI Taxonomy" id="463301"/>
    <lineage>
        <taxon>Bacteria</taxon>
        <taxon>Pseudomonadati</taxon>
        <taxon>Pseudomonadota</taxon>
        <taxon>Gammaproteobacteria</taxon>
        <taxon>Oceanospirillales</taxon>
        <taxon>Halomonadaceae</taxon>
        <taxon>Halomonas</taxon>
    </lineage>
</organism>
<comment type="subcellular location">
    <subcellularLocation>
        <location evidence="1">Cell inner membrane</location>
        <topology evidence="1">Single-pass type II membrane protein</topology>
        <orientation evidence="1">Periplasmic side</orientation>
    </subcellularLocation>
</comment>
<evidence type="ECO:0000256" key="8">
    <source>
        <dbReference type="ARBA" id="ARBA00038408"/>
    </source>
</evidence>
<protein>
    <recommendedName>
        <fullName evidence="9">Periplasmic chaperone PpiD</fullName>
    </recommendedName>
    <alternativeName>
        <fullName evidence="10">Periplasmic folding chaperone</fullName>
    </alternativeName>
</protein>
<dbReference type="Gene3D" id="3.10.50.40">
    <property type="match status" value="1"/>
</dbReference>
<dbReference type="Gene3D" id="1.10.4030.10">
    <property type="entry name" value="Porin chaperone SurA, peptide-binding domain"/>
    <property type="match status" value="1"/>
</dbReference>
<accession>A0A1I7JTC3</accession>
<keyword evidence="6 12" id="KW-0472">Membrane</keyword>
<feature type="domain" description="PpiC" evidence="13">
    <location>
        <begin position="256"/>
        <end position="355"/>
    </location>
</feature>
<dbReference type="PANTHER" id="PTHR47529">
    <property type="entry name" value="PEPTIDYL-PROLYL CIS-TRANS ISOMERASE D"/>
    <property type="match status" value="1"/>
</dbReference>
<evidence type="ECO:0000256" key="11">
    <source>
        <dbReference type="PROSITE-ProRule" id="PRU00278"/>
    </source>
</evidence>
<comment type="similarity">
    <text evidence="8">Belongs to the PpiD chaperone family.</text>
</comment>
<proteinExistence type="inferred from homology"/>
<keyword evidence="11" id="KW-0697">Rotamase</keyword>
<keyword evidence="5 12" id="KW-1133">Transmembrane helix</keyword>
<name>A0A1I7JTC3_9GAMM</name>
<keyword evidence="11 14" id="KW-0413">Isomerase</keyword>